<dbReference type="PIRSF" id="PIRSF037096">
    <property type="entry name" value="AP3_complex_beta"/>
    <property type="match status" value="1"/>
</dbReference>
<keyword evidence="4 11" id="KW-0813">Transport</keyword>
<organism evidence="14">
    <name type="scientific">Culex tarsalis</name>
    <name type="common">Encephalitis mosquito</name>
    <dbReference type="NCBI Taxonomy" id="7177"/>
    <lineage>
        <taxon>Eukaryota</taxon>
        <taxon>Metazoa</taxon>
        <taxon>Ecdysozoa</taxon>
        <taxon>Arthropoda</taxon>
        <taxon>Hexapoda</taxon>
        <taxon>Insecta</taxon>
        <taxon>Pterygota</taxon>
        <taxon>Neoptera</taxon>
        <taxon>Endopterygota</taxon>
        <taxon>Diptera</taxon>
        <taxon>Nematocera</taxon>
        <taxon>Culicoidea</taxon>
        <taxon>Culicidae</taxon>
        <taxon>Culicinae</taxon>
        <taxon>Culicini</taxon>
        <taxon>Culex</taxon>
        <taxon>Culex</taxon>
    </lineage>
</organism>
<feature type="compositionally biased region" description="Acidic residues" evidence="12">
    <location>
        <begin position="756"/>
        <end position="765"/>
    </location>
</feature>
<evidence type="ECO:0000256" key="8">
    <source>
        <dbReference type="ARBA" id="ARBA00023136"/>
    </source>
</evidence>
<keyword evidence="7" id="KW-0333">Golgi apparatus</keyword>
<evidence type="ECO:0000259" key="13">
    <source>
        <dbReference type="SMART" id="SM01355"/>
    </source>
</evidence>
<dbReference type="GO" id="GO:0016192">
    <property type="term" value="P:vesicle-mediated transport"/>
    <property type="evidence" value="ECO:0007669"/>
    <property type="project" value="InterPro"/>
</dbReference>
<evidence type="ECO:0000256" key="2">
    <source>
        <dbReference type="ARBA" id="ARBA00004555"/>
    </source>
</evidence>
<dbReference type="InterPro" id="IPR002553">
    <property type="entry name" value="Clathrin/coatomer_adapt-like_N"/>
</dbReference>
<evidence type="ECO:0000256" key="3">
    <source>
        <dbReference type="ARBA" id="ARBA00006613"/>
    </source>
</evidence>
<evidence type="ECO:0000256" key="1">
    <source>
        <dbReference type="ARBA" id="ARBA00004145"/>
    </source>
</evidence>
<feature type="region of interest" description="Disordered" evidence="12">
    <location>
        <begin position="259"/>
        <end position="286"/>
    </location>
</feature>
<feature type="domain" description="AP-3 complex subunit beta C-terminal" evidence="13">
    <location>
        <begin position="814"/>
        <end position="959"/>
    </location>
</feature>
<evidence type="ECO:0000256" key="4">
    <source>
        <dbReference type="ARBA" id="ARBA00022448"/>
    </source>
</evidence>
<dbReference type="Gene3D" id="1.25.10.10">
    <property type="entry name" value="Leucine-rich Repeat Variant"/>
    <property type="match status" value="1"/>
</dbReference>
<dbReference type="SUPFAM" id="SSF48371">
    <property type="entry name" value="ARM repeat"/>
    <property type="match status" value="1"/>
</dbReference>
<evidence type="ECO:0000256" key="7">
    <source>
        <dbReference type="ARBA" id="ARBA00023034"/>
    </source>
</evidence>
<keyword evidence="8 11" id="KW-0472">Membrane</keyword>
<comment type="subcellular location">
    <subcellularLocation>
        <location evidence="1">Cytoplasmic vesicle</location>
        <location evidence="1">Clathrin-coated vesicle membrane</location>
        <topology evidence="1">Peripheral membrane protein</topology>
        <orientation evidence="1">Cytoplasmic side</orientation>
    </subcellularLocation>
    <subcellularLocation>
        <location evidence="2">Golgi apparatus</location>
    </subcellularLocation>
</comment>
<dbReference type="AlphaFoldDB" id="A0A1Q3FFZ8"/>
<dbReference type="InterPro" id="IPR056314">
    <property type="entry name" value="AP3B1/2_C"/>
</dbReference>
<evidence type="ECO:0000256" key="5">
    <source>
        <dbReference type="ARBA" id="ARBA00022553"/>
    </source>
</evidence>
<dbReference type="GO" id="GO:0030123">
    <property type="term" value="C:AP-3 adaptor complex"/>
    <property type="evidence" value="ECO:0007669"/>
    <property type="project" value="UniProtKB-UniRule"/>
</dbReference>
<accession>A0A1Q3FFZ8</accession>
<dbReference type="InterPro" id="IPR026740">
    <property type="entry name" value="AP3_beta"/>
</dbReference>
<keyword evidence="6 11" id="KW-0653">Protein transport</keyword>
<comment type="function">
    <text evidence="10">Subunit of non-clathrin- and clathrin-associated adaptor protein complex 3 (AP-3) that plays a role in protein sorting in the late-Golgi/trans-Golgi network (TGN) and/or endosomes. The AP complexes mediate both the recruitment of clathrin to membranes and the recognition of sorting signals within the cytosolic tails of transmembrane cargo molecules. AP-3 appears to be involved in the sorting of a subset of transmembrane proteins targeted to lysosomes and lysosome-related organelles. In concert with the BLOC-1 complex, AP-3 is required to target cargos into vesicles assembled at cell bodies for delivery into neurites and nerve terminals.</text>
</comment>
<dbReference type="InterPro" id="IPR016024">
    <property type="entry name" value="ARM-type_fold"/>
</dbReference>
<dbReference type="EMBL" id="GFDL01008569">
    <property type="protein sequence ID" value="JAV26476.1"/>
    <property type="molecule type" value="Transcribed_RNA"/>
</dbReference>
<dbReference type="Pfam" id="PF24080">
    <property type="entry name" value="AP3B1_C_2"/>
    <property type="match status" value="1"/>
</dbReference>
<keyword evidence="9" id="KW-0968">Cytoplasmic vesicle</keyword>
<sequence>MLSSGSAAVGVSALTGVSSYGNDRSDVVEYANEGGFFHADYKKHDDLKQMLDSSKDSLKLEAMKRIIGMIAKGRDASDLFPAVVKNVVSKNIEVKKLVYVYLVRYAEEQQDLALLSISTFQRALKDPNQLIRASALRVLSSIRVSMIVPIVMLAIRDSASDMSPYVRKTAAHAIPKLYHLDPEQKDELITVIEKLLADRTTLVVGSAVMAFEEVCPERSDLIHKNYRKLCNLLVDVDEWGQVLIINMLTRYARTQFVDPNSDDLPDDNTPKPFYDESSSESEMKSPRKTYSLDIDHRLLLRQAKPLLQSRNASVVMAVAQLYHHIAPKNEVNIVAKALIRLLRSHKEVQSVVLTCIASMSVERKTIFEQYLKSFFVRSSDQTHIKLLKLDILTNLATETSISVILREFQTYISSNDKDFVASTIQAIGRCAASITEVTDTCLSGLVHLLSNKDEYVVAESVVVIKKLLQTQKEEHFDIISQMAKLLDFIQVPAARASILWLIGEYNDKVPKIAPDVLRKLAKSFVDEEDVVKLQVLNLAVKLYLTNPQQTELLCQYVFNLARYDQNYDIRDRARFLKQFILPAGGKPTSLAQNARNIFLAEKPAPTLESKYLGRKRFQLGSLSHYLNMTANGYQDLPPFPETAPDSSVRNVAPSPEYGHPTKMSDAGANDNGGSSGRTHDKKNQKTKSFYSDSDKSSSEDESSSGSSSSSGSGSGSGSRSESEAENANVISKTSYNEVDGVTKSKNDFESLSSGSEQDESEDSSSDSDSYSSYSDEDSSSGSNSEADKNKPTQANKASKSAVGKVTNVSNKAAERNNLDLLLDLNDIPPVGPIMTPSLGGFLTPKVGTNPDKTNSLDVVDLVGPSFIPNKTSELLNKVNGYGLGIMFRFTRAPHLYSAKMISIELTFTNHGNVELTDIQLGQKGLQAGMYLNEFPPIEILNPKQNWTGILGLDFNDSTQPANFEIKSIRGTSSVTLKAPVGELIRSVIMSEAYFIAERAKLRGMTEHSCSLTLPADLSPQNRSLHQRIFEVANVANIPSTDESQLLFAGQTMSSKSLVLIVLQLKESSGCTLTVNCDKMVVGSMLLNEIKAALKN</sequence>
<dbReference type="InterPro" id="IPR026739">
    <property type="entry name" value="AP_beta"/>
</dbReference>
<dbReference type="PANTHER" id="PTHR11134">
    <property type="entry name" value="ADAPTOR COMPLEX SUBUNIT BETA FAMILY MEMBER"/>
    <property type="match status" value="1"/>
</dbReference>
<dbReference type="GO" id="GO:0006886">
    <property type="term" value="P:intracellular protein transport"/>
    <property type="evidence" value="ECO:0007669"/>
    <property type="project" value="InterPro"/>
</dbReference>
<dbReference type="InterPro" id="IPR029390">
    <property type="entry name" value="AP3B_C"/>
</dbReference>
<feature type="compositionally biased region" description="Low complexity" evidence="12">
    <location>
        <begin position="766"/>
        <end position="784"/>
    </location>
</feature>
<evidence type="ECO:0000256" key="11">
    <source>
        <dbReference type="PIRNR" id="PIRNR037096"/>
    </source>
</evidence>
<dbReference type="Pfam" id="PF14796">
    <property type="entry name" value="AP3B1_C"/>
    <property type="match status" value="1"/>
</dbReference>
<reference evidence="14" key="1">
    <citation type="submission" date="2017-01" db="EMBL/GenBank/DDBJ databases">
        <title>A deep insight into the sialotranscriptome of adult male and female Cluex tarsalis mosquitoes.</title>
        <authorList>
            <person name="Ribeiro J.M."/>
            <person name="Moreira F."/>
            <person name="Bernard K.A."/>
            <person name="Calvo E."/>
        </authorList>
    </citation>
    <scope>NUCLEOTIDE SEQUENCE</scope>
    <source>
        <strain evidence="14">Kern County</strain>
        <tissue evidence="14">Salivary glands</tissue>
    </source>
</reference>
<evidence type="ECO:0000256" key="10">
    <source>
        <dbReference type="ARBA" id="ARBA00023570"/>
    </source>
</evidence>
<proteinExistence type="inferred from homology"/>
<dbReference type="GO" id="GO:0030665">
    <property type="term" value="C:clathrin-coated vesicle membrane"/>
    <property type="evidence" value="ECO:0007669"/>
    <property type="project" value="UniProtKB-SubCell"/>
</dbReference>
<keyword evidence="5" id="KW-0597">Phosphoprotein</keyword>
<evidence type="ECO:0000313" key="14">
    <source>
        <dbReference type="EMBL" id="JAV26476.1"/>
    </source>
</evidence>
<dbReference type="Pfam" id="PF01602">
    <property type="entry name" value="Adaptin_N"/>
    <property type="match status" value="1"/>
</dbReference>
<evidence type="ECO:0000256" key="6">
    <source>
        <dbReference type="ARBA" id="ARBA00022927"/>
    </source>
</evidence>
<evidence type="ECO:0000256" key="12">
    <source>
        <dbReference type="SAM" id="MobiDB-lite"/>
    </source>
</evidence>
<dbReference type="InterPro" id="IPR011989">
    <property type="entry name" value="ARM-like"/>
</dbReference>
<comment type="similarity">
    <text evidence="3 11">Belongs to the adaptor complexes large subunit family.</text>
</comment>
<dbReference type="GO" id="GO:0005794">
    <property type="term" value="C:Golgi apparatus"/>
    <property type="evidence" value="ECO:0007669"/>
    <property type="project" value="UniProtKB-SubCell"/>
</dbReference>
<evidence type="ECO:0000256" key="9">
    <source>
        <dbReference type="ARBA" id="ARBA00023329"/>
    </source>
</evidence>
<protein>
    <recommendedName>
        <fullName evidence="11">AP-3 complex subunit beta</fullName>
    </recommendedName>
</protein>
<name>A0A1Q3FFZ8_CULTA</name>
<feature type="region of interest" description="Disordered" evidence="12">
    <location>
        <begin position="636"/>
        <end position="808"/>
    </location>
</feature>
<dbReference type="SMART" id="SM01355">
    <property type="entry name" value="AP3B1_C"/>
    <property type="match status" value="1"/>
</dbReference>